<evidence type="ECO:0000256" key="4">
    <source>
        <dbReference type="SAM" id="SignalP"/>
    </source>
</evidence>
<dbReference type="PANTHER" id="PTHR30024">
    <property type="entry name" value="ALIPHATIC SULFONATES-BINDING PROTEIN-RELATED"/>
    <property type="match status" value="1"/>
</dbReference>
<comment type="subcellular location">
    <subcellularLocation>
        <location evidence="1">Periplasm</location>
    </subcellularLocation>
</comment>
<dbReference type="AlphaFoldDB" id="A0A2U1JW62"/>
<comment type="similarity">
    <text evidence="2">Belongs to the bacterial solute-binding protein SsuA/TauA family.</text>
</comment>
<dbReference type="Gene3D" id="3.40.190.10">
    <property type="entry name" value="Periplasmic binding protein-like II"/>
    <property type="match status" value="2"/>
</dbReference>
<dbReference type="Pfam" id="PF16868">
    <property type="entry name" value="NMT1_3"/>
    <property type="match status" value="1"/>
</dbReference>
<evidence type="ECO:0000313" key="6">
    <source>
        <dbReference type="Proteomes" id="UP000245998"/>
    </source>
</evidence>
<dbReference type="NCBIfam" id="TIGR02122">
    <property type="entry name" value="TRAP_TAXI"/>
    <property type="match status" value="1"/>
</dbReference>
<gene>
    <name evidence="5" type="ORF">DCC39_13520</name>
</gene>
<dbReference type="Proteomes" id="UP000245998">
    <property type="component" value="Unassembled WGS sequence"/>
</dbReference>
<evidence type="ECO:0000256" key="1">
    <source>
        <dbReference type="ARBA" id="ARBA00004418"/>
    </source>
</evidence>
<reference evidence="5 6" key="1">
    <citation type="submission" date="2018-04" db="EMBL/GenBank/DDBJ databases">
        <title>Camelliibacillus theae gen. nov., sp. nov., isolated from Pu'er tea.</title>
        <authorList>
            <person name="Niu L."/>
        </authorList>
    </citation>
    <scope>NUCLEOTIDE SEQUENCE [LARGE SCALE GENOMIC DNA]</scope>
    <source>
        <strain evidence="5 6">T8</strain>
    </source>
</reference>
<proteinExistence type="inferred from homology"/>
<sequence>MFRREPRLFKKKYFLFFALFAVLLIAAGCGNDNAGEKKGNSDNNNAASESGLPKQMTWSVYDVGSGGYAEMSAIANSLTDEYGTQVRMLPSASGVGRMIPLRDGKASIGKLGDEIQFSFEAIEEFASPEWGPQNVQGYWAPISPFGLGVKEKSDIKSIEDLKGKKVPFISGNSSINIKTEAMLAFAGLTWDDVKVVELTSYAGQGEALVQGQIDVASINPAASSMFEADSKGGVRWLEMDPDDKEGWKRVEHVASWFFPRTIDDGAGMDKDTNIMGHAYLIGGYADQDPDTVYELIKAFNDTFDKYKDATSTLYLYSKDEVLTEPRGVPFHEGAIKFFKENNMWDDEKQAKNDELVERQKKLQEAWDQAVKEAKDEGISDKDFPAFWLEKKAELVK</sequence>
<dbReference type="SUPFAM" id="SSF53850">
    <property type="entry name" value="Periplasmic binding protein-like II"/>
    <property type="match status" value="1"/>
</dbReference>
<dbReference type="OrthoDB" id="9776669at2"/>
<dbReference type="PANTHER" id="PTHR30024:SF47">
    <property type="entry name" value="TAURINE-BINDING PERIPLASMIC PROTEIN"/>
    <property type="match status" value="1"/>
</dbReference>
<name>A0A2U1JW62_9BACI</name>
<dbReference type="PROSITE" id="PS51257">
    <property type="entry name" value="PROKAR_LIPOPROTEIN"/>
    <property type="match status" value="1"/>
</dbReference>
<keyword evidence="6" id="KW-1185">Reference proteome</keyword>
<protein>
    <submittedName>
        <fullName evidence="5">C4-dicarboxylate ABC transporter substrate-binding protein</fullName>
    </submittedName>
</protein>
<evidence type="ECO:0000256" key="2">
    <source>
        <dbReference type="ARBA" id="ARBA00010742"/>
    </source>
</evidence>
<keyword evidence="3 4" id="KW-0732">Signal</keyword>
<dbReference type="InterPro" id="IPR011852">
    <property type="entry name" value="TRAP_TAXI"/>
</dbReference>
<dbReference type="GO" id="GO:0042597">
    <property type="term" value="C:periplasmic space"/>
    <property type="evidence" value="ECO:0007669"/>
    <property type="project" value="UniProtKB-SubCell"/>
</dbReference>
<evidence type="ECO:0000256" key="3">
    <source>
        <dbReference type="ARBA" id="ARBA00022729"/>
    </source>
</evidence>
<dbReference type="EMBL" id="QCZG01000031">
    <property type="protein sequence ID" value="PWA09199.1"/>
    <property type="molecule type" value="Genomic_DNA"/>
</dbReference>
<dbReference type="GO" id="GO:0042918">
    <property type="term" value="P:alkanesulfonate transmembrane transport"/>
    <property type="evidence" value="ECO:0007669"/>
    <property type="project" value="TreeGrafter"/>
</dbReference>
<organism evidence="5 6">
    <name type="scientific">Pueribacillus theae</name>
    <dbReference type="NCBI Taxonomy" id="2171751"/>
    <lineage>
        <taxon>Bacteria</taxon>
        <taxon>Bacillati</taxon>
        <taxon>Bacillota</taxon>
        <taxon>Bacilli</taxon>
        <taxon>Bacillales</taxon>
        <taxon>Bacillaceae</taxon>
        <taxon>Pueribacillus</taxon>
    </lineage>
</organism>
<feature type="chain" id="PRO_5015582900" evidence="4">
    <location>
        <begin position="35"/>
        <end position="396"/>
    </location>
</feature>
<comment type="caution">
    <text evidence="5">The sequence shown here is derived from an EMBL/GenBank/DDBJ whole genome shotgun (WGS) entry which is preliminary data.</text>
</comment>
<accession>A0A2U1JW62</accession>
<evidence type="ECO:0000313" key="5">
    <source>
        <dbReference type="EMBL" id="PWA09199.1"/>
    </source>
</evidence>
<feature type="signal peptide" evidence="4">
    <location>
        <begin position="1"/>
        <end position="34"/>
    </location>
</feature>